<dbReference type="RefSeq" id="WP_183374778.1">
    <property type="nucleotide sequence ID" value="NZ_CBCSFZ010000021.1"/>
</dbReference>
<keyword evidence="5" id="KW-1133">Transmembrane helix</keyword>
<feature type="transmembrane region" description="Helical" evidence="5">
    <location>
        <begin position="339"/>
        <end position="359"/>
    </location>
</feature>
<protein>
    <submittedName>
        <fullName evidence="7">Putative membrane-anchored protein</fullName>
    </submittedName>
</protein>
<dbReference type="EMBL" id="JACHWP010000001">
    <property type="protein sequence ID" value="MBB3022594.1"/>
    <property type="molecule type" value="Genomic_DNA"/>
</dbReference>
<dbReference type="InterPro" id="IPR036759">
    <property type="entry name" value="TPK_catalytic_sf"/>
</dbReference>
<feature type="domain" description="SteA-like C-terminal" evidence="6">
    <location>
        <begin position="329"/>
        <end position="380"/>
    </location>
</feature>
<dbReference type="InterPro" id="IPR022215">
    <property type="entry name" value="SteA-like_C"/>
</dbReference>
<evidence type="ECO:0000256" key="5">
    <source>
        <dbReference type="SAM" id="Phobius"/>
    </source>
</evidence>
<dbReference type="Gene3D" id="3.40.50.10240">
    <property type="entry name" value="Thiamin pyrophosphokinase, catalytic domain"/>
    <property type="match status" value="1"/>
</dbReference>
<dbReference type="GO" id="GO:0016301">
    <property type="term" value="F:kinase activity"/>
    <property type="evidence" value="ECO:0007669"/>
    <property type="project" value="UniProtKB-KW"/>
</dbReference>
<dbReference type="GO" id="GO:0009229">
    <property type="term" value="P:thiamine diphosphate biosynthetic process"/>
    <property type="evidence" value="ECO:0007669"/>
    <property type="project" value="InterPro"/>
</dbReference>
<feature type="transmembrane region" description="Helical" evidence="5">
    <location>
        <begin position="379"/>
        <end position="401"/>
    </location>
</feature>
<dbReference type="InterPro" id="IPR047795">
    <property type="entry name" value="Put_SteA-like"/>
</dbReference>
<evidence type="ECO:0000256" key="2">
    <source>
        <dbReference type="ARBA" id="ARBA00022741"/>
    </source>
</evidence>
<dbReference type="NCBIfam" id="NF040608">
    <property type="entry name" value="division_SteA"/>
    <property type="match status" value="1"/>
</dbReference>
<keyword evidence="5" id="KW-0812">Transmembrane</keyword>
<evidence type="ECO:0000256" key="4">
    <source>
        <dbReference type="ARBA" id="ARBA00022840"/>
    </source>
</evidence>
<reference evidence="7 8" key="1">
    <citation type="submission" date="2020-08" db="EMBL/GenBank/DDBJ databases">
        <title>Sequencing the genomes of 1000 actinobacteria strains.</title>
        <authorList>
            <person name="Klenk H.-P."/>
        </authorList>
    </citation>
    <scope>NUCLEOTIDE SEQUENCE [LARGE SCALE GENOMIC DNA]</scope>
    <source>
        <strain evidence="7 8">DSM 23040</strain>
    </source>
</reference>
<proteinExistence type="predicted"/>
<keyword evidence="2" id="KW-0547">Nucleotide-binding</keyword>
<gene>
    <name evidence="7" type="ORF">FHX50_000842</name>
</gene>
<organism evidence="7 8">
    <name type="scientific">Helcobacillus massiliensis</name>
    <dbReference type="NCBI Taxonomy" id="521392"/>
    <lineage>
        <taxon>Bacteria</taxon>
        <taxon>Bacillati</taxon>
        <taxon>Actinomycetota</taxon>
        <taxon>Actinomycetes</taxon>
        <taxon>Micrococcales</taxon>
        <taxon>Dermabacteraceae</taxon>
        <taxon>Helcobacillus</taxon>
    </lineage>
</organism>
<dbReference type="GO" id="GO:0005524">
    <property type="term" value="F:ATP binding"/>
    <property type="evidence" value="ECO:0007669"/>
    <property type="project" value="UniProtKB-KW"/>
</dbReference>
<dbReference type="Pfam" id="PF12555">
    <property type="entry name" value="SteA-like_C"/>
    <property type="match status" value="1"/>
</dbReference>
<accession>A0A839QQJ5</accession>
<dbReference type="SUPFAM" id="SSF63999">
    <property type="entry name" value="Thiamin pyrophosphokinase, catalytic domain"/>
    <property type="match status" value="1"/>
</dbReference>
<sequence>MSTVHTPAVTTGIARIGRRTKDLTKRLVPGDIAVIDHEDIDRVAAEALVEKKPAAVINAAQSISGRYPNMGPQILVDAGIIVIDIEHDTLLETIGEGHELTLDGADVRLATGDVLQGKRYTPSIVAEDLRRAREGLSEQLVKFAENTMEYMVQERDLLINGVGTPDVRTVFQDRAVLIVVRGYHYKEDLTVLQPFIRENRPIIVGVDGGADAVLDAGYRPDMIIGDMDSVSDRALRCGAELVVHAYRDGCAPGMERLAELGLDDDAVTFPASGTSEDIAMLLADDRGADVIVAVGTHGTLEEFLDKGRAGMSSTFLTRLRVGSKLVDAKGVSRLYRQRISTLQLFALVAAGLVAIIAALSVTAGGQTLIQLLGARLDDFLSWFTGLFTLQSVPASAAALLLPPRLTRPFREETHD</sequence>
<keyword evidence="8" id="KW-1185">Reference proteome</keyword>
<evidence type="ECO:0000313" key="7">
    <source>
        <dbReference type="EMBL" id="MBB3022594.1"/>
    </source>
</evidence>
<evidence type="ECO:0000313" key="8">
    <source>
        <dbReference type="Proteomes" id="UP000568050"/>
    </source>
</evidence>
<comment type="caution">
    <text evidence="7">The sequence shown here is derived from an EMBL/GenBank/DDBJ whole genome shotgun (WGS) entry which is preliminary data.</text>
</comment>
<dbReference type="Proteomes" id="UP000568050">
    <property type="component" value="Unassembled WGS sequence"/>
</dbReference>
<keyword evidence="5" id="KW-0472">Membrane</keyword>
<evidence type="ECO:0000259" key="6">
    <source>
        <dbReference type="Pfam" id="PF12555"/>
    </source>
</evidence>
<evidence type="ECO:0000256" key="3">
    <source>
        <dbReference type="ARBA" id="ARBA00022777"/>
    </source>
</evidence>
<keyword evidence="1" id="KW-0808">Transferase</keyword>
<name>A0A839QQJ5_9MICO</name>
<keyword evidence="3" id="KW-0418">Kinase</keyword>
<keyword evidence="4" id="KW-0067">ATP-binding</keyword>
<dbReference type="AlphaFoldDB" id="A0A839QQJ5"/>
<dbReference type="GO" id="GO:0004788">
    <property type="term" value="F:thiamine diphosphokinase activity"/>
    <property type="evidence" value="ECO:0007669"/>
    <property type="project" value="InterPro"/>
</dbReference>
<evidence type="ECO:0000256" key="1">
    <source>
        <dbReference type="ARBA" id="ARBA00022679"/>
    </source>
</evidence>